<keyword evidence="3 8" id="KW-0812">Transmembrane</keyword>
<dbReference type="STRING" id="151549.A0A4C1V4V1"/>
<dbReference type="SUPFAM" id="SSF103473">
    <property type="entry name" value="MFS general substrate transporter"/>
    <property type="match status" value="1"/>
</dbReference>
<dbReference type="GO" id="GO:0006820">
    <property type="term" value="P:monoatomic anion transport"/>
    <property type="evidence" value="ECO:0007669"/>
    <property type="project" value="TreeGrafter"/>
</dbReference>
<evidence type="ECO:0000256" key="8">
    <source>
        <dbReference type="SAM" id="Phobius"/>
    </source>
</evidence>
<dbReference type="Pfam" id="PF07690">
    <property type="entry name" value="MFS_1"/>
    <property type="match status" value="1"/>
</dbReference>
<dbReference type="GO" id="GO:0006814">
    <property type="term" value="P:sodium ion transport"/>
    <property type="evidence" value="ECO:0007669"/>
    <property type="project" value="UniProtKB-KW"/>
</dbReference>
<keyword evidence="11" id="KW-1185">Reference proteome</keyword>
<dbReference type="OrthoDB" id="2985014at2759"/>
<keyword evidence="5" id="KW-0915">Sodium</keyword>
<gene>
    <name evidence="10" type="primary">Picot</name>
    <name evidence="10" type="ORF">EVAR_20949_1</name>
</gene>
<keyword evidence="7" id="KW-0739">Sodium transport</keyword>
<feature type="transmembrane region" description="Helical" evidence="8">
    <location>
        <begin position="307"/>
        <end position="326"/>
    </location>
</feature>
<evidence type="ECO:0000313" key="10">
    <source>
        <dbReference type="EMBL" id="GBP33838.1"/>
    </source>
</evidence>
<keyword evidence="7" id="KW-0406">Ion transport</keyword>
<feature type="domain" description="Major facilitator superfamily (MFS) profile" evidence="9">
    <location>
        <begin position="45"/>
        <end position="348"/>
    </location>
</feature>
<evidence type="ECO:0000256" key="7">
    <source>
        <dbReference type="ARBA" id="ARBA00023201"/>
    </source>
</evidence>
<sequence>MHVFVRQSPPKKPLQAAYHGPYKQTLTFCLIIPIRVVRLLGVRHVQALFLFLAMVLGFAMRVNMSMAIVTMSSPDAFGWSVKIQSLVLSSFFWGYVILQIPSGVLATRFGGGRLVLICVGVNSAVMMILPLAADYGGWGAVCACRVVQGLSQGFLYPSVHALISQWVPLEEKSRLGTFIYAGGQLGTALQMVASGFVADAWGWPAIFYSNGALGALWFIAYFIFGADSPQKSKVISKVEKTYIQESLGHVGEQKIVATPWREICTSLPFISLIIAHCGQNWGFWTLVTEIPSYMSNVLGVDIKSNGVLSALPYIAIYLMSYPLGFLSDYILKKKWLSLTATRKLSNSI</sequence>
<comment type="similarity">
    <text evidence="2">Belongs to the major facilitator superfamily. Sodium/anion cotransporter family.</text>
</comment>
<dbReference type="FunFam" id="1.20.1250.20:FF:000144">
    <property type="entry name" value="Picot, isoform B"/>
    <property type="match status" value="1"/>
</dbReference>
<dbReference type="PANTHER" id="PTHR11662:SF280">
    <property type="entry name" value="FI21844P1-RELATED"/>
    <property type="match status" value="1"/>
</dbReference>
<feature type="transmembrane region" description="Helical" evidence="8">
    <location>
        <begin position="203"/>
        <end position="224"/>
    </location>
</feature>
<reference evidence="10 11" key="1">
    <citation type="journal article" date="2019" name="Commun. Biol.">
        <title>The bagworm genome reveals a unique fibroin gene that provides high tensile strength.</title>
        <authorList>
            <person name="Kono N."/>
            <person name="Nakamura H."/>
            <person name="Ohtoshi R."/>
            <person name="Tomita M."/>
            <person name="Numata K."/>
            <person name="Arakawa K."/>
        </authorList>
    </citation>
    <scope>NUCLEOTIDE SEQUENCE [LARGE SCALE GENOMIC DNA]</scope>
</reference>
<dbReference type="Gene3D" id="1.20.1250.20">
    <property type="entry name" value="MFS general substrate transporter like domains"/>
    <property type="match status" value="2"/>
</dbReference>
<dbReference type="InterPro" id="IPR050382">
    <property type="entry name" value="MFS_Na/Anion_cotransporter"/>
</dbReference>
<proteinExistence type="inferred from homology"/>
<dbReference type="InterPro" id="IPR011701">
    <property type="entry name" value="MFS"/>
</dbReference>
<name>A0A4C1V4V1_EUMVA</name>
<evidence type="ECO:0000256" key="4">
    <source>
        <dbReference type="ARBA" id="ARBA00022989"/>
    </source>
</evidence>
<feature type="transmembrane region" description="Helical" evidence="8">
    <location>
        <begin position="267"/>
        <end position="287"/>
    </location>
</feature>
<dbReference type="GO" id="GO:0022857">
    <property type="term" value="F:transmembrane transporter activity"/>
    <property type="evidence" value="ECO:0007669"/>
    <property type="project" value="InterPro"/>
</dbReference>
<evidence type="ECO:0000256" key="2">
    <source>
        <dbReference type="ARBA" id="ARBA00008586"/>
    </source>
</evidence>
<dbReference type="InterPro" id="IPR020846">
    <property type="entry name" value="MFS_dom"/>
</dbReference>
<evidence type="ECO:0000256" key="1">
    <source>
        <dbReference type="ARBA" id="ARBA00004141"/>
    </source>
</evidence>
<evidence type="ECO:0000256" key="6">
    <source>
        <dbReference type="ARBA" id="ARBA00023136"/>
    </source>
</evidence>
<evidence type="ECO:0000256" key="5">
    <source>
        <dbReference type="ARBA" id="ARBA00023053"/>
    </source>
</evidence>
<keyword evidence="7" id="KW-0813">Transport</keyword>
<accession>A0A4C1V4V1</accession>
<dbReference type="InterPro" id="IPR036259">
    <property type="entry name" value="MFS_trans_sf"/>
</dbReference>
<dbReference type="PROSITE" id="PS00217">
    <property type="entry name" value="SUGAR_TRANSPORT_2"/>
    <property type="match status" value="1"/>
</dbReference>
<keyword evidence="4 8" id="KW-1133">Transmembrane helix</keyword>
<organism evidence="10 11">
    <name type="scientific">Eumeta variegata</name>
    <name type="common">Bagworm moth</name>
    <name type="synonym">Eumeta japonica</name>
    <dbReference type="NCBI Taxonomy" id="151549"/>
    <lineage>
        <taxon>Eukaryota</taxon>
        <taxon>Metazoa</taxon>
        <taxon>Ecdysozoa</taxon>
        <taxon>Arthropoda</taxon>
        <taxon>Hexapoda</taxon>
        <taxon>Insecta</taxon>
        <taxon>Pterygota</taxon>
        <taxon>Neoptera</taxon>
        <taxon>Endopterygota</taxon>
        <taxon>Lepidoptera</taxon>
        <taxon>Glossata</taxon>
        <taxon>Ditrysia</taxon>
        <taxon>Tineoidea</taxon>
        <taxon>Psychidae</taxon>
        <taxon>Oiketicinae</taxon>
        <taxon>Eumeta</taxon>
    </lineage>
</organism>
<comment type="subcellular location">
    <subcellularLocation>
        <location evidence="1">Membrane</location>
        <topology evidence="1">Multi-pass membrane protein</topology>
    </subcellularLocation>
</comment>
<feature type="transmembrane region" description="Helical" evidence="8">
    <location>
        <begin position="110"/>
        <end position="129"/>
    </location>
</feature>
<dbReference type="InterPro" id="IPR005829">
    <property type="entry name" value="Sugar_transporter_CS"/>
</dbReference>
<feature type="transmembrane region" description="Helical" evidence="8">
    <location>
        <begin position="48"/>
        <end position="70"/>
    </location>
</feature>
<protein>
    <submittedName>
        <fullName evidence="10">Inorganic phosphate cotransporter</fullName>
    </submittedName>
</protein>
<feature type="transmembrane region" description="Helical" evidence="8">
    <location>
        <begin position="76"/>
        <end position="98"/>
    </location>
</feature>
<dbReference type="GO" id="GO:0016020">
    <property type="term" value="C:membrane"/>
    <property type="evidence" value="ECO:0007669"/>
    <property type="project" value="UniProtKB-SubCell"/>
</dbReference>
<evidence type="ECO:0000259" key="9">
    <source>
        <dbReference type="PROSITE" id="PS50850"/>
    </source>
</evidence>
<dbReference type="AlphaFoldDB" id="A0A4C1V4V1"/>
<keyword evidence="6 8" id="KW-0472">Membrane</keyword>
<dbReference type="Proteomes" id="UP000299102">
    <property type="component" value="Unassembled WGS sequence"/>
</dbReference>
<evidence type="ECO:0000313" key="11">
    <source>
        <dbReference type="Proteomes" id="UP000299102"/>
    </source>
</evidence>
<comment type="caution">
    <text evidence="10">The sequence shown here is derived from an EMBL/GenBank/DDBJ whole genome shotgun (WGS) entry which is preliminary data.</text>
</comment>
<dbReference type="PANTHER" id="PTHR11662">
    <property type="entry name" value="SOLUTE CARRIER FAMILY 17"/>
    <property type="match status" value="1"/>
</dbReference>
<evidence type="ECO:0000256" key="3">
    <source>
        <dbReference type="ARBA" id="ARBA00022692"/>
    </source>
</evidence>
<dbReference type="PROSITE" id="PS50850">
    <property type="entry name" value="MFS"/>
    <property type="match status" value="1"/>
</dbReference>
<feature type="non-terminal residue" evidence="10">
    <location>
        <position position="348"/>
    </location>
</feature>
<dbReference type="EMBL" id="BGZK01000280">
    <property type="protein sequence ID" value="GBP33838.1"/>
    <property type="molecule type" value="Genomic_DNA"/>
</dbReference>